<feature type="compositionally biased region" description="Acidic residues" evidence="1">
    <location>
        <begin position="45"/>
        <end position="55"/>
    </location>
</feature>
<proteinExistence type="predicted"/>
<dbReference type="InterPro" id="IPR017946">
    <property type="entry name" value="PLC-like_Pdiesterase_TIM-brl"/>
</dbReference>
<accession>A0ABD5QHV6</accession>
<feature type="domain" description="GP-PDE" evidence="2">
    <location>
        <begin position="65"/>
        <end position="293"/>
    </location>
</feature>
<evidence type="ECO:0000259" key="2">
    <source>
        <dbReference type="PROSITE" id="PS51704"/>
    </source>
</evidence>
<gene>
    <name evidence="3" type="ORF">ACFPFO_16845</name>
</gene>
<evidence type="ECO:0000313" key="4">
    <source>
        <dbReference type="Proteomes" id="UP001595925"/>
    </source>
</evidence>
<reference evidence="3 4" key="1">
    <citation type="journal article" date="2019" name="Int. J. Syst. Evol. Microbiol.">
        <title>The Global Catalogue of Microorganisms (GCM) 10K type strain sequencing project: providing services to taxonomists for standard genome sequencing and annotation.</title>
        <authorList>
            <consortium name="The Broad Institute Genomics Platform"/>
            <consortium name="The Broad Institute Genome Sequencing Center for Infectious Disease"/>
            <person name="Wu L."/>
            <person name="Ma J."/>
        </authorList>
    </citation>
    <scope>NUCLEOTIDE SEQUENCE [LARGE SCALE GENOMIC DNA]</scope>
    <source>
        <strain evidence="3 4">CGMCC 1.15824</strain>
    </source>
</reference>
<dbReference type="InterPro" id="IPR006311">
    <property type="entry name" value="TAT_signal"/>
</dbReference>
<dbReference type="InterPro" id="IPR030395">
    <property type="entry name" value="GP_PDE_dom"/>
</dbReference>
<dbReference type="PROSITE" id="PS51704">
    <property type="entry name" value="GP_PDE"/>
    <property type="match status" value="1"/>
</dbReference>
<evidence type="ECO:0000313" key="3">
    <source>
        <dbReference type="EMBL" id="MFC4989391.1"/>
    </source>
</evidence>
<dbReference type="Proteomes" id="UP001595925">
    <property type="component" value="Unassembled WGS sequence"/>
</dbReference>
<dbReference type="PANTHER" id="PTHR46211">
    <property type="entry name" value="GLYCEROPHOSPHORYL DIESTER PHOSPHODIESTERASE"/>
    <property type="match status" value="1"/>
</dbReference>
<name>A0ABD5QHV6_9EURY</name>
<dbReference type="RefSeq" id="WP_224829158.1">
    <property type="nucleotide sequence ID" value="NZ_JAIVEF010000017.1"/>
</dbReference>
<keyword evidence="4" id="KW-1185">Reference proteome</keyword>
<evidence type="ECO:0000256" key="1">
    <source>
        <dbReference type="SAM" id="MobiDB-lite"/>
    </source>
</evidence>
<dbReference type="EMBL" id="JBHSJG010000047">
    <property type="protein sequence ID" value="MFC4989391.1"/>
    <property type="molecule type" value="Genomic_DNA"/>
</dbReference>
<dbReference type="PROSITE" id="PS51318">
    <property type="entry name" value="TAT"/>
    <property type="match status" value="1"/>
</dbReference>
<sequence length="313" mass="33918">MSSENQGIRNVVSRRNLVKAGGAALGVVGLSGTGTAWPDWKDDHREDEEDRDEADGWGWDRNEGVRITAHRGYRDVFPQNTVAAVAGSTRLKADRIEIDLVATSDGEIVVFHDAALDDLTDKSGLVGETPAETVLEAEVLSSGETIPTLEETLEAVRPPVMMNLEFKESGPLSWREFAERTLNIASSYPGDYYASSFDPDAIRAVREVDSSVAVAPIFGGNVDENLQIARELDAEAVNVSTGALDRDLVETAHGEGRDVNVWTIDSWREASEPLELGVDGLIADYPNMATFALTKSHHDKPGRGNRGRSGGDK</sequence>
<dbReference type="Pfam" id="PF03009">
    <property type="entry name" value="GDPD"/>
    <property type="match status" value="1"/>
</dbReference>
<organism evidence="3 4">
    <name type="scientific">Saliphagus infecundisoli</name>
    <dbReference type="NCBI Taxonomy" id="1849069"/>
    <lineage>
        <taxon>Archaea</taxon>
        <taxon>Methanobacteriati</taxon>
        <taxon>Methanobacteriota</taxon>
        <taxon>Stenosarchaea group</taxon>
        <taxon>Halobacteria</taxon>
        <taxon>Halobacteriales</taxon>
        <taxon>Natrialbaceae</taxon>
        <taxon>Saliphagus</taxon>
    </lineage>
</organism>
<feature type="compositionally biased region" description="Basic residues" evidence="1">
    <location>
        <begin position="295"/>
        <end position="306"/>
    </location>
</feature>
<feature type="region of interest" description="Disordered" evidence="1">
    <location>
        <begin position="294"/>
        <end position="313"/>
    </location>
</feature>
<dbReference type="Gene3D" id="3.20.20.190">
    <property type="entry name" value="Phosphatidylinositol (PI) phosphodiesterase"/>
    <property type="match status" value="1"/>
</dbReference>
<dbReference type="AlphaFoldDB" id="A0ABD5QHV6"/>
<dbReference type="PANTHER" id="PTHR46211:SF14">
    <property type="entry name" value="GLYCEROPHOSPHODIESTER PHOSPHODIESTERASE"/>
    <property type="match status" value="1"/>
</dbReference>
<protein>
    <submittedName>
        <fullName evidence="3">Glycerophosphodiester phosphodiesterase</fullName>
    </submittedName>
</protein>
<dbReference type="CDD" id="cd08556">
    <property type="entry name" value="GDPD"/>
    <property type="match status" value="1"/>
</dbReference>
<comment type="caution">
    <text evidence="3">The sequence shown here is derived from an EMBL/GenBank/DDBJ whole genome shotgun (WGS) entry which is preliminary data.</text>
</comment>
<feature type="region of interest" description="Disordered" evidence="1">
    <location>
        <begin position="36"/>
        <end position="57"/>
    </location>
</feature>
<dbReference type="SUPFAM" id="SSF51695">
    <property type="entry name" value="PLC-like phosphodiesterases"/>
    <property type="match status" value="1"/>
</dbReference>